<reference evidence="2 3" key="1">
    <citation type="submission" date="2023-03" db="EMBL/GenBank/DDBJ databases">
        <title>High recombination rates correlate with genetic variation in Cardiocondyla obscurior ants.</title>
        <authorList>
            <person name="Errbii M."/>
        </authorList>
    </citation>
    <scope>NUCLEOTIDE SEQUENCE [LARGE SCALE GENOMIC DNA]</scope>
    <source>
        <strain evidence="2">Alpha-2009</strain>
        <tissue evidence="2">Whole body</tissue>
    </source>
</reference>
<dbReference type="Proteomes" id="UP001430953">
    <property type="component" value="Unassembled WGS sequence"/>
</dbReference>
<feature type="chain" id="PRO_5043946263" description="Secreted protein" evidence="1">
    <location>
        <begin position="20"/>
        <end position="105"/>
    </location>
</feature>
<sequence length="105" mass="12537">MLIKKWIWIVAMDLRLSFSTVNFWAQSQLDVRIVEAALITACEIVCFDQVYVQIRFIKVVSQSQMKSPQMLSFLAKKYIYIYIYKTVQDYQRNFLNRILLSTCEH</sequence>
<organism evidence="2 3">
    <name type="scientific">Cardiocondyla obscurior</name>
    <dbReference type="NCBI Taxonomy" id="286306"/>
    <lineage>
        <taxon>Eukaryota</taxon>
        <taxon>Metazoa</taxon>
        <taxon>Ecdysozoa</taxon>
        <taxon>Arthropoda</taxon>
        <taxon>Hexapoda</taxon>
        <taxon>Insecta</taxon>
        <taxon>Pterygota</taxon>
        <taxon>Neoptera</taxon>
        <taxon>Endopterygota</taxon>
        <taxon>Hymenoptera</taxon>
        <taxon>Apocrita</taxon>
        <taxon>Aculeata</taxon>
        <taxon>Formicoidea</taxon>
        <taxon>Formicidae</taxon>
        <taxon>Myrmicinae</taxon>
        <taxon>Cardiocondyla</taxon>
    </lineage>
</organism>
<feature type="signal peptide" evidence="1">
    <location>
        <begin position="1"/>
        <end position="19"/>
    </location>
</feature>
<dbReference type="AlphaFoldDB" id="A0AAW2F851"/>
<protein>
    <recommendedName>
        <fullName evidence="4">Secreted protein</fullName>
    </recommendedName>
</protein>
<evidence type="ECO:0000256" key="1">
    <source>
        <dbReference type="SAM" id="SignalP"/>
    </source>
</evidence>
<gene>
    <name evidence="2" type="ORF">PUN28_012941</name>
</gene>
<dbReference type="EMBL" id="JADYXP020000013">
    <property type="protein sequence ID" value="KAL0111395.1"/>
    <property type="molecule type" value="Genomic_DNA"/>
</dbReference>
<comment type="caution">
    <text evidence="2">The sequence shown here is derived from an EMBL/GenBank/DDBJ whole genome shotgun (WGS) entry which is preliminary data.</text>
</comment>
<keyword evidence="1" id="KW-0732">Signal</keyword>
<evidence type="ECO:0000313" key="2">
    <source>
        <dbReference type="EMBL" id="KAL0111395.1"/>
    </source>
</evidence>
<accession>A0AAW2F851</accession>
<evidence type="ECO:0008006" key="4">
    <source>
        <dbReference type="Google" id="ProtNLM"/>
    </source>
</evidence>
<evidence type="ECO:0000313" key="3">
    <source>
        <dbReference type="Proteomes" id="UP001430953"/>
    </source>
</evidence>
<keyword evidence="3" id="KW-1185">Reference proteome</keyword>
<name>A0AAW2F851_9HYME</name>
<proteinExistence type="predicted"/>